<dbReference type="RefSeq" id="WP_053252252.1">
    <property type="nucleotide sequence ID" value="NZ_LGAP01000030.1"/>
</dbReference>
<name>A0A0L8BHM9_ENSAD</name>
<dbReference type="Proteomes" id="UP000037425">
    <property type="component" value="Unassembled WGS sequence"/>
</dbReference>
<dbReference type="PATRIC" id="fig|106592.7.peg.4911"/>
<evidence type="ECO:0000313" key="3">
    <source>
        <dbReference type="Proteomes" id="UP000037425"/>
    </source>
</evidence>
<gene>
    <name evidence="2" type="ORF">AC244_28870</name>
</gene>
<dbReference type="EMBL" id="LGAP01000030">
    <property type="protein sequence ID" value="KOF14088.1"/>
    <property type="molecule type" value="Genomic_DNA"/>
</dbReference>
<feature type="signal peptide" evidence="1">
    <location>
        <begin position="1"/>
        <end position="20"/>
    </location>
</feature>
<organism evidence="2 3">
    <name type="scientific">Ensifer adhaerens</name>
    <name type="common">Sinorhizobium morelense</name>
    <dbReference type="NCBI Taxonomy" id="106592"/>
    <lineage>
        <taxon>Bacteria</taxon>
        <taxon>Pseudomonadati</taxon>
        <taxon>Pseudomonadota</taxon>
        <taxon>Alphaproteobacteria</taxon>
        <taxon>Hyphomicrobiales</taxon>
        <taxon>Rhizobiaceae</taxon>
        <taxon>Sinorhizobium/Ensifer group</taxon>
        <taxon>Ensifer</taxon>
    </lineage>
</organism>
<accession>A0A0L8BHM9</accession>
<dbReference type="AlphaFoldDB" id="A0A0L8BHM9"/>
<protein>
    <submittedName>
        <fullName evidence="2">Uncharacterized protein</fullName>
    </submittedName>
</protein>
<dbReference type="OrthoDB" id="9810367at2"/>
<sequence length="121" mass="13462">MIRSILAGAVVALMPLSGFAADLIVDYAPAARQCTELSQSSLTVEQDVTTLTKEVVSRMDEAIAVADDPRWISSTRPAFVWASETKVACGKAYGYLQSNWRDEDYLAKCDCFYTKMHHFMN</sequence>
<evidence type="ECO:0000313" key="2">
    <source>
        <dbReference type="EMBL" id="KOF14088.1"/>
    </source>
</evidence>
<evidence type="ECO:0000256" key="1">
    <source>
        <dbReference type="SAM" id="SignalP"/>
    </source>
</evidence>
<feature type="chain" id="PRO_5005581241" evidence="1">
    <location>
        <begin position="21"/>
        <end position="121"/>
    </location>
</feature>
<proteinExistence type="predicted"/>
<comment type="caution">
    <text evidence="2">The sequence shown here is derived from an EMBL/GenBank/DDBJ whole genome shotgun (WGS) entry which is preliminary data.</text>
</comment>
<keyword evidence="1" id="KW-0732">Signal</keyword>
<reference evidence="3" key="1">
    <citation type="submission" date="2015-07" db="EMBL/GenBank/DDBJ databases">
        <title>Whole genome sequence of an Ensifer adhaerens strain isolated from a cave pool in the Wind Cave National Park.</title>
        <authorList>
            <person name="Eng W.W.H."/>
            <person name="Gan H.M."/>
            <person name="Barton H.A."/>
            <person name="Savka M.A."/>
        </authorList>
    </citation>
    <scope>NUCLEOTIDE SEQUENCE [LARGE SCALE GENOMIC DNA]</scope>
    <source>
        <strain evidence="3">SD006</strain>
    </source>
</reference>